<accession>A0ABM0XRE7</accession>
<dbReference type="PANTHER" id="PTHR46116">
    <property type="entry name" value="(E3-INDEPENDENT) E2 UBIQUITIN-CONJUGATING ENZYME"/>
    <property type="match status" value="1"/>
</dbReference>
<organism evidence="4 5">
    <name type="scientific">Camelina sativa</name>
    <name type="common">False flax</name>
    <name type="synonym">Myagrum sativum</name>
    <dbReference type="NCBI Taxonomy" id="90675"/>
    <lineage>
        <taxon>Eukaryota</taxon>
        <taxon>Viridiplantae</taxon>
        <taxon>Streptophyta</taxon>
        <taxon>Embryophyta</taxon>
        <taxon>Tracheophyta</taxon>
        <taxon>Spermatophyta</taxon>
        <taxon>Magnoliopsida</taxon>
        <taxon>eudicotyledons</taxon>
        <taxon>Gunneridae</taxon>
        <taxon>Pentapetalae</taxon>
        <taxon>rosids</taxon>
        <taxon>malvids</taxon>
        <taxon>Brassicales</taxon>
        <taxon>Brassicaceae</taxon>
        <taxon>Camelineae</taxon>
        <taxon>Camelina</taxon>
    </lineage>
</organism>
<dbReference type="PANTHER" id="PTHR46116:SF19">
    <property type="entry name" value="UBIQUITIN-CONJUGATING ENZYME FAMILY PROTEIN"/>
    <property type="match status" value="1"/>
</dbReference>
<keyword evidence="2" id="KW-0833">Ubl conjugation pathway</keyword>
<proteinExistence type="predicted"/>
<evidence type="ECO:0000256" key="3">
    <source>
        <dbReference type="SAM" id="MobiDB-lite"/>
    </source>
</evidence>
<dbReference type="InterPro" id="IPR016135">
    <property type="entry name" value="UBQ-conjugating_enzyme/RWD"/>
</dbReference>
<keyword evidence="4" id="KW-1185">Reference proteome</keyword>
<dbReference type="Proteomes" id="UP000694864">
    <property type="component" value="Chromosome 19"/>
</dbReference>
<dbReference type="Gene3D" id="3.10.110.10">
    <property type="entry name" value="Ubiquitin Conjugating Enzyme"/>
    <property type="match status" value="1"/>
</dbReference>
<evidence type="ECO:0000256" key="1">
    <source>
        <dbReference type="ARBA" id="ARBA00022679"/>
    </source>
</evidence>
<gene>
    <name evidence="5" type="primary">LOC104767473</name>
</gene>
<dbReference type="GeneID" id="104767473"/>
<protein>
    <submittedName>
        <fullName evidence="5">Probable ubiquitin-conjugating enzyme E2 23</fullName>
    </submittedName>
</protein>
<sequence>MSFFITNLFGEPYEEGSDSDHDSDDRAGITNLSKEPHEQGISCDSDHDDDDRAGIDDADDDPAAGKPRVLHSDKLRSRSAHKFMRRAEKVWAFPSTAEEEKVESLKRVRESKPGSEEEKVGDVVLFGKNSYLVVDIFEKEIMELGDKVDLNFKRFRKLEAVDGDAPRDHHFYKYRCCYPSCCCVCSTGAVEREWWILERGLALKEKKGVSFFVRTYQERKELMRVAVTVTDCHHYHSLYVFDLLFPTDYPYGAPSFYYHPYGLPLSNFESQRSLSVKLRYNILDVFLHIQDIVLMNTNKSCHQMLDMLERPLAGFQDFVKGFFRKKGPLILRNLMEEFDMEKERDKKMFWKVYTAFVDNKAYCEHLLNSELKAELEKMKEKEYTLSDYYYGSPTPYYPTYTKMSDGFKKPSKNLSFLSKYLPFDY</sequence>
<dbReference type="RefSeq" id="XP_010489795.1">
    <property type="nucleotide sequence ID" value="XM_010491493.1"/>
</dbReference>
<evidence type="ECO:0000313" key="4">
    <source>
        <dbReference type="Proteomes" id="UP000694864"/>
    </source>
</evidence>
<evidence type="ECO:0000313" key="5">
    <source>
        <dbReference type="RefSeq" id="XP_010489795.1"/>
    </source>
</evidence>
<feature type="region of interest" description="Disordered" evidence="3">
    <location>
        <begin position="1"/>
        <end position="71"/>
    </location>
</feature>
<keyword evidence="1" id="KW-0808">Transferase</keyword>
<feature type="compositionally biased region" description="Basic and acidic residues" evidence="3">
    <location>
        <begin position="18"/>
        <end position="27"/>
    </location>
</feature>
<reference evidence="5" key="2">
    <citation type="submission" date="2025-08" db="UniProtKB">
        <authorList>
            <consortium name="RefSeq"/>
        </authorList>
    </citation>
    <scope>IDENTIFICATION</scope>
    <source>
        <tissue evidence="5">Leaf</tissue>
    </source>
</reference>
<reference evidence="4" key="1">
    <citation type="journal article" date="2014" name="Nat. Commun.">
        <title>The emerging biofuel crop Camelina sativa retains a highly undifferentiated hexaploid genome structure.</title>
        <authorList>
            <person name="Kagale S."/>
            <person name="Koh C."/>
            <person name="Nixon J."/>
            <person name="Bollina V."/>
            <person name="Clarke W.E."/>
            <person name="Tuteja R."/>
            <person name="Spillane C."/>
            <person name="Robinson S.J."/>
            <person name="Links M.G."/>
            <person name="Clarke C."/>
            <person name="Higgins E.E."/>
            <person name="Huebert T."/>
            <person name="Sharpe A.G."/>
            <person name="Parkin I.A."/>
        </authorList>
    </citation>
    <scope>NUCLEOTIDE SEQUENCE [LARGE SCALE GENOMIC DNA]</scope>
    <source>
        <strain evidence="4">cv. DH55</strain>
    </source>
</reference>
<evidence type="ECO:0000256" key="2">
    <source>
        <dbReference type="ARBA" id="ARBA00022786"/>
    </source>
</evidence>
<name>A0ABM0XRE7_CAMSA</name>
<dbReference type="SUPFAM" id="SSF54495">
    <property type="entry name" value="UBC-like"/>
    <property type="match status" value="1"/>
</dbReference>